<dbReference type="EMBL" id="CP064789">
    <property type="protein sequence ID" value="QSG12846.1"/>
    <property type="molecule type" value="Genomic_DNA"/>
</dbReference>
<evidence type="ECO:0000313" key="1">
    <source>
        <dbReference type="EMBL" id="QSG12846.1"/>
    </source>
</evidence>
<reference evidence="1" key="1">
    <citation type="submission" date="2020-11" db="EMBL/GenBank/DDBJ databases">
        <title>Carbohydrate-dependent, anaerobic sulfur respiration: A novel catabolism in halophilic archaea.</title>
        <authorList>
            <person name="Sorokin D.Y."/>
            <person name="Messina E."/>
            <person name="Smedile F."/>
            <person name="La Cono V."/>
            <person name="Hallsworth J.E."/>
            <person name="Yakimov M.M."/>
        </authorList>
    </citation>
    <scope>NUCLEOTIDE SEQUENCE</scope>
    <source>
        <strain evidence="1">HSR-Bgl</strain>
    </source>
</reference>
<proteinExistence type="predicted"/>
<dbReference type="Proteomes" id="UP000663305">
    <property type="component" value="Chromosome"/>
</dbReference>
<name>A0A897NRM3_9EURY</name>
<dbReference type="AlphaFoldDB" id="A0A897NRM3"/>
<sequence>MCSPVRAPLDCICCRPCPAPFRLSRANGKHEPLRGVFPGQTRVSLPGDLRAQPFQFSVVFSSTP</sequence>
<protein>
    <submittedName>
        <fullName evidence="1">Uncharacterized protein</fullName>
    </submittedName>
</protein>
<evidence type="ECO:0000313" key="2">
    <source>
        <dbReference type="Proteomes" id="UP000663305"/>
    </source>
</evidence>
<accession>A0A897NRM3</accession>
<gene>
    <name evidence="1" type="ORF">HSBGL_2441</name>
</gene>
<organism evidence="1 2">
    <name type="scientific">Halapricum desulfuricans</name>
    <dbReference type="NCBI Taxonomy" id="2841257"/>
    <lineage>
        <taxon>Archaea</taxon>
        <taxon>Methanobacteriati</taxon>
        <taxon>Methanobacteriota</taxon>
        <taxon>Stenosarchaea group</taxon>
        <taxon>Halobacteria</taxon>
        <taxon>Halobacteriales</taxon>
        <taxon>Haloarculaceae</taxon>
        <taxon>Halapricum</taxon>
    </lineage>
</organism>